<keyword evidence="1" id="KW-0378">Hydrolase</keyword>
<dbReference type="AlphaFoldDB" id="A0A1C3HM59"/>
<protein>
    <submittedName>
        <fullName evidence="3">Esterase</fullName>
    </submittedName>
</protein>
<dbReference type="GO" id="GO:0006508">
    <property type="term" value="P:proteolysis"/>
    <property type="evidence" value="ECO:0007669"/>
    <property type="project" value="InterPro"/>
</dbReference>
<evidence type="ECO:0000256" key="1">
    <source>
        <dbReference type="ARBA" id="ARBA00022801"/>
    </source>
</evidence>
<dbReference type="InterPro" id="IPR001375">
    <property type="entry name" value="Peptidase_S9_cat"/>
</dbReference>
<dbReference type="EMBL" id="LT575490">
    <property type="protein sequence ID" value="SAY46095.1"/>
    <property type="molecule type" value="Genomic_DNA"/>
</dbReference>
<reference evidence="3" key="1">
    <citation type="submission" date="2016-05" db="EMBL/GenBank/DDBJ databases">
        <authorList>
            <person name="Cock P.J.A."/>
            <person name="Cock P.J.A."/>
        </authorList>
    </citation>
    <scope>NUCLEOTIDE SEQUENCE</scope>
    <source>
        <strain evidence="3">PWN146_assembly</strain>
    </source>
</reference>
<dbReference type="PANTHER" id="PTHR22946">
    <property type="entry name" value="DIENELACTONE HYDROLASE DOMAIN-CONTAINING PROTEIN-RELATED"/>
    <property type="match status" value="1"/>
</dbReference>
<dbReference type="InterPro" id="IPR050261">
    <property type="entry name" value="FrsA_esterase"/>
</dbReference>
<proteinExistence type="predicted"/>
<sequence length="250" mass="27309">MIEIHDERAGDIAVIHAVPAGHYHRPLPTVFFCHGYTSSKEVYAYFAYALARAGFRVVLPDADRHGERFDGDETRRLATFWEILRSNIDELPQIKAHFERLGLIADGRIGVAGASMGGMTALGAFARFPWIRAAASLMGSGYFRALAQTLYPPLGEEGEALSPPAFAARTAVLAEYELEGRLAAIAGRPLLLWHGETDDVVPAADSLRLAAELRQQGADGRLTSLIEPGVKHRITPLALSATADFFRREL</sequence>
<dbReference type="NCBIfam" id="NF007857">
    <property type="entry name" value="PRK10566.1"/>
    <property type="match status" value="1"/>
</dbReference>
<dbReference type="InterPro" id="IPR029058">
    <property type="entry name" value="AB_hydrolase_fold"/>
</dbReference>
<name>A0A1C3HM59_SERMA</name>
<accession>A0A1C3HM59</accession>
<dbReference type="Pfam" id="PF00326">
    <property type="entry name" value="Peptidase_S9"/>
    <property type="match status" value="1"/>
</dbReference>
<gene>
    <name evidence="3" type="ORF">PWN146_04858</name>
</gene>
<dbReference type="PANTHER" id="PTHR22946:SF9">
    <property type="entry name" value="POLYKETIDE TRANSFERASE AF380"/>
    <property type="match status" value="1"/>
</dbReference>
<dbReference type="GO" id="GO:0008236">
    <property type="term" value="F:serine-type peptidase activity"/>
    <property type="evidence" value="ECO:0007669"/>
    <property type="project" value="InterPro"/>
</dbReference>
<dbReference type="Gene3D" id="3.40.50.1820">
    <property type="entry name" value="alpha/beta hydrolase"/>
    <property type="match status" value="1"/>
</dbReference>
<feature type="domain" description="Peptidase S9 prolyl oligopeptidase catalytic" evidence="2">
    <location>
        <begin position="97"/>
        <end position="234"/>
    </location>
</feature>
<dbReference type="GO" id="GO:0052689">
    <property type="term" value="F:carboxylic ester hydrolase activity"/>
    <property type="evidence" value="ECO:0007669"/>
    <property type="project" value="UniProtKB-ARBA"/>
</dbReference>
<dbReference type="SUPFAM" id="SSF53474">
    <property type="entry name" value="alpha/beta-Hydrolases"/>
    <property type="match status" value="1"/>
</dbReference>
<evidence type="ECO:0000313" key="3">
    <source>
        <dbReference type="EMBL" id="SAY46095.1"/>
    </source>
</evidence>
<organism evidence="3">
    <name type="scientific">Serratia marcescens</name>
    <dbReference type="NCBI Taxonomy" id="615"/>
    <lineage>
        <taxon>Bacteria</taxon>
        <taxon>Pseudomonadati</taxon>
        <taxon>Pseudomonadota</taxon>
        <taxon>Gammaproteobacteria</taxon>
        <taxon>Enterobacterales</taxon>
        <taxon>Yersiniaceae</taxon>
        <taxon>Serratia</taxon>
    </lineage>
</organism>
<evidence type="ECO:0000259" key="2">
    <source>
        <dbReference type="Pfam" id="PF00326"/>
    </source>
</evidence>